<evidence type="ECO:0000313" key="1">
    <source>
        <dbReference type="EMBL" id="OOG23474.1"/>
    </source>
</evidence>
<dbReference type="InterPro" id="IPR017748">
    <property type="entry name" value="TagF"/>
</dbReference>
<comment type="caution">
    <text evidence="1">The sequence shown here is derived from an EMBL/GenBank/DDBJ whole genome shotgun (WGS) entry which is preliminary data.</text>
</comment>
<dbReference type="OrthoDB" id="9801841at2"/>
<keyword evidence="2" id="KW-1185">Reference proteome</keyword>
<dbReference type="NCBIfam" id="TIGR03373">
    <property type="entry name" value="VI_minor_4"/>
    <property type="match status" value="1"/>
</dbReference>
<dbReference type="InterPro" id="IPR038225">
    <property type="entry name" value="TagF_sf"/>
</dbReference>
<sequence>MWKELFARQPAIPQRREAADAPRLFGKLPGRDDFVRVGHQDAVGRSLVEWLQEGMNILGRRMNGAGSAGDLHFPATRFLWMGDEQLPACAGLLVPSRDRAGRAYPAVIYRAADATGGTEMTSVYADMFGRFQEAAEQWWRSLPNDAGRENLDQGLAALHEGEARRSRAAMLEHVAHTLRASRTDDLGEHWFAGDSARRMRDFTTGFLRLRETLLTRGAARINWGVRLPIGPRSMGHRCVLFWLSLFDALFRDRPWRAHAFWRWSQAELPGEITVFFRPPPPSYFMALAGLGGHDGTTMDVTTHFQGDISQAAAPVGAIQLPSCTLLELMYHWSRPH</sequence>
<proteinExistence type="predicted"/>
<name>A0A1V3NEP4_9GAMM</name>
<organism evidence="1 2">
    <name type="scientific">Thioalkalivibrio denitrificans</name>
    <dbReference type="NCBI Taxonomy" id="108003"/>
    <lineage>
        <taxon>Bacteria</taxon>
        <taxon>Pseudomonadati</taxon>
        <taxon>Pseudomonadota</taxon>
        <taxon>Gammaproteobacteria</taxon>
        <taxon>Chromatiales</taxon>
        <taxon>Ectothiorhodospiraceae</taxon>
        <taxon>Thioalkalivibrio</taxon>
    </lineage>
</organism>
<dbReference type="RefSeq" id="WP_077279226.1">
    <property type="nucleotide sequence ID" value="NZ_MVBK01000062.1"/>
</dbReference>
<reference evidence="1 2" key="1">
    <citation type="submission" date="2017-02" db="EMBL/GenBank/DDBJ databases">
        <title>Genomic diversity within the haloalkaliphilic genus Thioalkalivibrio.</title>
        <authorList>
            <person name="Ahn A.-C."/>
            <person name="Meier-Kolthoff J."/>
            <person name="Overmars L."/>
            <person name="Richter M."/>
            <person name="Woyke T."/>
            <person name="Sorokin D.Y."/>
            <person name="Muyzer G."/>
        </authorList>
    </citation>
    <scope>NUCLEOTIDE SEQUENCE [LARGE SCALE GENOMIC DNA]</scope>
    <source>
        <strain evidence="1 2">ALJD</strain>
    </source>
</reference>
<dbReference type="Proteomes" id="UP000189462">
    <property type="component" value="Unassembled WGS sequence"/>
</dbReference>
<dbReference type="STRING" id="108003.B1C78_11105"/>
<dbReference type="Gene3D" id="3.40.1730.10">
    <property type="entry name" value="pa0076 domain"/>
    <property type="match status" value="1"/>
</dbReference>
<protein>
    <submittedName>
        <fullName evidence="1">Type VI secretion-associated protein</fullName>
    </submittedName>
</protein>
<dbReference type="AlphaFoldDB" id="A0A1V3NEP4"/>
<dbReference type="EMBL" id="MVBK01000062">
    <property type="protein sequence ID" value="OOG23474.1"/>
    <property type="molecule type" value="Genomic_DNA"/>
</dbReference>
<dbReference type="Pfam" id="PF09867">
    <property type="entry name" value="TagF_N"/>
    <property type="match status" value="1"/>
</dbReference>
<evidence type="ECO:0000313" key="2">
    <source>
        <dbReference type="Proteomes" id="UP000189462"/>
    </source>
</evidence>
<gene>
    <name evidence="1" type="ORF">B1C78_11105</name>
</gene>
<accession>A0A1V3NEP4</accession>